<dbReference type="OrthoDB" id="3181812at2"/>
<keyword evidence="3" id="KW-0238">DNA-binding</keyword>
<evidence type="ECO:0000256" key="3">
    <source>
        <dbReference type="ARBA" id="ARBA00023125"/>
    </source>
</evidence>
<dbReference type="EMBL" id="CP006272">
    <property type="protein sequence ID" value="AGZ44114.1"/>
    <property type="molecule type" value="Genomic_DNA"/>
</dbReference>
<dbReference type="GO" id="GO:0003677">
    <property type="term" value="F:DNA binding"/>
    <property type="evidence" value="ECO:0007669"/>
    <property type="project" value="UniProtKB-KW"/>
</dbReference>
<dbReference type="Gene3D" id="1.10.10.10">
    <property type="entry name" value="Winged helix-like DNA-binding domain superfamily/Winged helix DNA-binding domain"/>
    <property type="match status" value="1"/>
</dbReference>
<dbReference type="GO" id="GO:0003700">
    <property type="term" value="F:DNA-binding transcription factor activity"/>
    <property type="evidence" value="ECO:0007669"/>
    <property type="project" value="InterPro"/>
</dbReference>
<dbReference type="KEGG" id="afs:AFR_29265"/>
<dbReference type="SUPFAM" id="SSF53850">
    <property type="entry name" value="Periplasmic binding protein-like II"/>
    <property type="match status" value="1"/>
</dbReference>
<keyword evidence="5" id="KW-0472">Membrane</keyword>
<reference evidence="7 8" key="1">
    <citation type="journal article" date="2014" name="J. Biotechnol.">
        <title>Complete genome sequence of the actinobacterium Actinoplanes friuliensis HAG 010964, producer of the lipopeptide antibiotic friulimycin.</title>
        <authorList>
            <person name="Ruckert C."/>
            <person name="Szczepanowski R."/>
            <person name="Albersmeier A."/>
            <person name="Goesmann A."/>
            <person name="Fischer N."/>
            <person name="Steinkamper A."/>
            <person name="Puhler A."/>
            <person name="Biener R."/>
            <person name="Schwartz D."/>
            <person name="Kalinowski J."/>
        </authorList>
    </citation>
    <scope>NUCLEOTIDE SEQUENCE [LARGE SCALE GENOMIC DNA]</scope>
    <source>
        <strain evidence="7 8">DSM 7358</strain>
    </source>
</reference>
<dbReference type="InterPro" id="IPR005119">
    <property type="entry name" value="LysR_subst-bd"/>
</dbReference>
<dbReference type="eggNOG" id="COG0583">
    <property type="taxonomic scope" value="Bacteria"/>
</dbReference>
<dbReference type="AlphaFoldDB" id="U5W4S0"/>
<dbReference type="PANTHER" id="PTHR30346:SF29">
    <property type="entry name" value="LYSR SUBSTRATE-BINDING"/>
    <property type="match status" value="1"/>
</dbReference>
<dbReference type="Pfam" id="PF03466">
    <property type="entry name" value="LysR_substrate"/>
    <property type="match status" value="1"/>
</dbReference>
<dbReference type="Pfam" id="PF00126">
    <property type="entry name" value="HTH_1"/>
    <property type="match status" value="1"/>
</dbReference>
<organism evidence="7 8">
    <name type="scientific">Actinoplanes friuliensis DSM 7358</name>
    <dbReference type="NCBI Taxonomy" id="1246995"/>
    <lineage>
        <taxon>Bacteria</taxon>
        <taxon>Bacillati</taxon>
        <taxon>Actinomycetota</taxon>
        <taxon>Actinomycetes</taxon>
        <taxon>Micromonosporales</taxon>
        <taxon>Micromonosporaceae</taxon>
        <taxon>Actinoplanes</taxon>
    </lineage>
</organism>
<proteinExistence type="inferred from homology"/>
<evidence type="ECO:0000256" key="2">
    <source>
        <dbReference type="ARBA" id="ARBA00023015"/>
    </source>
</evidence>
<dbReference type="PRINTS" id="PR00039">
    <property type="entry name" value="HTHLYSR"/>
</dbReference>
<gene>
    <name evidence="7" type="ORF">AFR_29265</name>
</gene>
<sequence length="298" mass="30929">MNDLTFTGLRVISQVAASGSISAAAATLGYTQSGISRQLAAMEKAAGTALFERHPRGVQPTPAGAVLVRHALALLHGAETAVAEIDAMLGLVTGTVTVGAFPTGQVLLVPRAVVHMRAEHPSATVRIREGSSADQIRHLRDGHLDVAVVAYQPDFGQSLDGLLCSPILEGQLLVAVPPGHPLSDRDSLTLDDLSCQSWIVGGSGTGDAQFGPWAGATDPEIAYMVRHWPERLGFVAAGLGLAVVPAAIAAVLLPGGIRAIPVADPDRPHPMVLGLTRPNPTPITCAFMRSLKLVASNL</sequence>
<dbReference type="PROSITE" id="PS50931">
    <property type="entry name" value="HTH_LYSR"/>
    <property type="match status" value="1"/>
</dbReference>
<dbReference type="SUPFAM" id="SSF46785">
    <property type="entry name" value="Winged helix' DNA-binding domain"/>
    <property type="match status" value="1"/>
</dbReference>
<dbReference type="RefSeq" id="WP_023560451.1">
    <property type="nucleotide sequence ID" value="NC_022657.1"/>
</dbReference>
<dbReference type="InterPro" id="IPR036388">
    <property type="entry name" value="WH-like_DNA-bd_sf"/>
</dbReference>
<evidence type="ECO:0000313" key="8">
    <source>
        <dbReference type="Proteomes" id="UP000017746"/>
    </source>
</evidence>
<dbReference type="HOGENOM" id="CLU_039613_6_0_11"/>
<dbReference type="Gene3D" id="3.40.190.10">
    <property type="entry name" value="Periplasmic binding protein-like II"/>
    <property type="match status" value="2"/>
</dbReference>
<evidence type="ECO:0000256" key="1">
    <source>
        <dbReference type="ARBA" id="ARBA00009437"/>
    </source>
</evidence>
<dbReference type="InterPro" id="IPR000847">
    <property type="entry name" value="LysR_HTH_N"/>
</dbReference>
<dbReference type="PANTHER" id="PTHR30346">
    <property type="entry name" value="TRANSCRIPTIONAL DUAL REGULATOR HCAR-RELATED"/>
    <property type="match status" value="1"/>
</dbReference>
<evidence type="ECO:0000313" key="7">
    <source>
        <dbReference type="EMBL" id="AGZ44114.1"/>
    </source>
</evidence>
<keyword evidence="5" id="KW-0812">Transmembrane</keyword>
<dbReference type="GO" id="GO:0032993">
    <property type="term" value="C:protein-DNA complex"/>
    <property type="evidence" value="ECO:0007669"/>
    <property type="project" value="TreeGrafter"/>
</dbReference>
<protein>
    <submittedName>
        <fullName evidence="7">LysR family transcriptional regulator</fullName>
    </submittedName>
</protein>
<dbReference type="PATRIC" id="fig|1246995.3.peg.5930"/>
<keyword evidence="2" id="KW-0805">Transcription regulation</keyword>
<evidence type="ECO:0000256" key="5">
    <source>
        <dbReference type="SAM" id="Phobius"/>
    </source>
</evidence>
<feature type="domain" description="HTH lysR-type" evidence="6">
    <location>
        <begin position="4"/>
        <end position="61"/>
    </location>
</feature>
<dbReference type="InterPro" id="IPR036390">
    <property type="entry name" value="WH_DNA-bd_sf"/>
</dbReference>
<dbReference type="STRING" id="1246995.AFR_29265"/>
<keyword evidence="5" id="KW-1133">Transmembrane helix</keyword>
<keyword evidence="4" id="KW-0804">Transcription</keyword>
<keyword evidence="8" id="KW-1185">Reference proteome</keyword>
<accession>U5W4S0</accession>
<evidence type="ECO:0000256" key="4">
    <source>
        <dbReference type="ARBA" id="ARBA00023163"/>
    </source>
</evidence>
<feature type="transmembrane region" description="Helical" evidence="5">
    <location>
        <begin position="232"/>
        <end position="253"/>
    </location>
</feature>
<comment type="similarity">
    <text evidence="1">Belongs to the LysR transcriptional regulatory family.</text>
</comment>
<evidence type="ECO:0000259" key="6">
    <source>
        <dbReference type="PROSITE" id="PS50931"/>
    </source>
</evidence>
<name>U5W4S0_9ACTN</name>
<dbReference type="Proteomes" id="UP000017746">
    <property type="component" value="Chromosome"/>
</dbReference>